<dbReference type="OMA" id="HTPLIAN"/>
<dbReference type="GO" id="GO:0005886">
    <property type="term" value="C:plasma membrane"/>
    <property type="evidence" value="ECO:0007669"/>
    <property type="project" value="TreeGrafter"/>
</dbReference>
<gene>
    <name evidence="2" type="ORF">RchiOBHm_Chr5g0051001</name>
</gene>
<dbReference type="Pfam" id="PF06974">
    <property type="entry name" value="WS_DGAT_C"/>
    <property type="match status" value="1"/>
</dbReference>
<dbReference type="PANTHER" id="PTHR31650:SF34">
    <property type="entry name" value="O-ACYLTRANSFERASE WSD1-LIKE ISOFORM X1"/>
    <property type="match status" value="1"/>
</dbReference>
<dbReference type="InterPro" id="IPR045034">
    <property type="entry name" value="O-acyltransferase_WSD1-like"/>
</dbReference>
<accession>A0A2P6QF96</accession>
<evidence type="ECO:0000313" key="2">
    <source>
        <dbReference type="EMBL" id="PRQ32852.1"/>
    </source>
</evidence>
<evidence type="ECO:0000313" key="3">
    <source>
        <dbReference type="Proteomes" id="UP000238479"/>
    </source>
</evidence>
<dbReference type="STRING" id="74649.A0A2P6QF96"/>
<sequence>MIGPLEQMSIANHPIKGIYFIVTGAPQCLAITAMSYMGKLRIAFGVEKDFIDTNVLQACMKDAFRVICEAANEFPIK</sequence>
<dbReference type="GO" id="GO:0008374">
    <property type="term" value="F:O-acyltransferase activity"/>
    <property type="evidence" value="ECO:0007669"/>
    <property type="project" value="InterPro"/>
</dbReference>
<comment type="caution">
    <text evidence="2">The sequence shown here is derived from an EMBL/GenBank/DDBJ whole genome shotgun (WGS) entry which is preliminary data.</text>
</comment>
<dbReference type="Gramene" id="PRQ32852">
    <property type="protein sequence ID" value="PRQ32852"/>
    <property type="gene ID" value="RchiOBHm_Chr5g0051001"/>
</dbReference>
<dbReference type="InterPro" id="IPR009721">
    <property type="entry name" value="O-acyltransferase_WSD1_C"/>
</dbReference>
<proteinExistence type="predicted"/>
<feature type="domain" description="O-acyltransferase WSD1 C-terminal" evidence="1">
    <location>
        <begin position="1"/>
        <end position="67"/>
    </location>
</feature>
<reference evidence="2 3" key="1">
    <citation type="journal article" date="2018" name="Nat. Genet.">
        <title>The Rosa genome provides new insights in the design of modern roses.</title>
        <authorList>
            <person name="Bendahmane M."/>
        </authorList>
    </citation>
    <scope>NUCLEOTIDE SEQUENCE [LARGE SCALE GENOMIC DNA]</scope>
    <source>
        <strain evidence="3">cv. Old Blush</strain>
    </source>
</reference>
<organism evidence="2 3">
    <name type="scientific">Rosa chinensis</name>
    <name type="common">China rose</name>
    <dbReference type="NCBI Taxonomy" id="74649"/>
    <lineage>
        <taxon>Eukaryota</taxon>
        <taxon>Viridiplantae</taxon>
        <taxon>Streptophyta</taxon>
        <taxon>Embryophyta</taxon>
        <taxon>Tracheophyta</taxon>
        <taxon>Spermatophyta</taxon>
        <taxon>Magnoliopsida</taxon>
        <taxon>eudicotyledons</taxon>
        <taxon>Gunneridae</taxon>
        <taxon>Pentapetalae</taxon>
        <taxon>rosids</taxon>
        <taxon>fabids</taxon>
        <taxon>Rosales</taxon>
        <taxon>Rosaceae</taxon>
        <taxon>Rosoideae</taxon>
        <taxon>Rosoideae incertae sedis</taxon>
        <taxon>Rosa</taxon>
    </lineage>
</organism>
<dbReference type="GO" id="GO:0019432">
    <property type="term" value="P:triglyceride biosynthetic process"/>
    <property type="evidence" value="ECO:0007669"/>
    <property type="project" value="TreeGrafter"/>
</dbReference>
<evidence type="ECO:0000259" key="1">
    <source>
        <dbReference type="Pfam" id="PF06974"/>
    </source>
</evidence>
<dbReference type="EMBL" id="PDCK01000043">
    <property type="protein sequence ID" value="PRQ32852.1"/>
    <property type="molecule type" value="Genomic_DNA"/>
</dbReference>
<protein>
    <submittedName>
        <fullName evidence="2">Putative O-acyltransferase WSD1</fullName>
    </submittedName>
</protein>
<dbReference type="PANTHER" id="PTHR31650">
    <property type="entry name" value="O-ACYLTRANSFERASE (WSD1-LIKE) FAMILY PROTEIN"/>
    <property type="match status" value="1"/>
</dbReference>
<keyword evidence="2" id="KW-0012">Acyltransferase</keyword>
<dbReference type="Proteomes" id="UP000238479">
    <property type="component" value="Chromosome 5"/>
</dbReference>
<keyword evidence="3" id="KW-1185">Reference proteome</keyword>
<dbReference type="AlphaFoldDB" id="A0A2P6QF96"/>
<keyword evidence="2" id="KW-0808">Transferase</keyword>
<name>A0A2P6QF96_ROSCH</name>